<dbReference type="Gene3D" id="6.10.360.10">
    <property type="match status" value="1"/>
</dbReference>
<feature type="compositionally biased region" description="Basic and acidic residues" evidence="1">
    <location>
        <begin position="166"/>
        <end position="184"/>
    </location>
</feature>
<evidence type="ECO:0000259" key="2">
    <source>
        <dbReference type="Pfam" id="PF00769"/>
    </source>
</evidence>
<feature type="compositionally biased region" description="Basic and acidic residues" evidence="1">
    <location>
        <begin position="137"/>
        <end position="146"/>
    </location>
</feature>
<feature type="compositionally biased region" description="Basic and acidic residues" evidence="1">
    <location>
        <begin position="90"/>
        <end position="101"/>
    </location>
</feature>
<dbReference type="InterPro" id="IPR008954">
    <property type="entry name" value="Moesin_tail_sf"/>
</dbReference>
<sequence>MRKLELIIVLGGYIYLTELEEQTRKALELDQERKRAKEEAERLEKERRAAEEAKSAIAKQAADQMKNQEQLAAELAEFTAKIALLEEAKKKKEEEATEWQHKAFAAQEDLEKTKEELKTVMSAPPPPPPPPVIPPTENEHDEHDENNAEASAELSNDGALSSELAQARDETKKTQNDVLHAENVKAGRDKYKTLRQIRQGNTKQRIDEFEAM</sequence>
<evidence type="ECO:0000259" key="3">
    <source>
        <dbReference type="Pfam" id="PF20492"/>
    </source>
</evidence>
<proteinExistence type="predicted"/>
<dbReference type="AlphaFoldDB" id="A0A4U1EPI3"/>
<reference evidence="5" key="1">
    <citation type="journal article" date="2019" name="IScience">
        <title>Narwhal Genome Reveals Long-Term Low Genetic Diversity despite Current Large Abundance Size.</title>
        <authorList>
            <person name="Westbury M.V."/>
            <person name="Petersen B."/>
            <person name="Garde E."/>
            <person name="Heide-Jorgensen M.P."/>
            <person name="Lorenzen E.D."/>
        </authorList>
    </citation>
    <scope>NUCLEOTIDE SEQUENCE [LARGE SCALE GENOMIC DNA]</scope>
</reference>
<dbReference type="InterPro" id="IPR046810">
    <property type="entry name" value="ERM_helical"/>
</dbReference>
<feature type="domain" description="Ezrin/radixin/moesin alpha-helical" evidence="3">
    <location>
        <begin position="18"/>
        <end position="110"/>
    </location>
</feature>
<dbReference type="Proteomes" id="UP000308365">
    <property type="component" value="Unassembled WGS sequence"/>
</dbReference>
<feature type="compositionally biased region" description="Pro residues" evidence="1">
    <location>
        <begin position="123"/>
        <end position="134"/>
    </location>
</feature>
<protein>
    <recommendedName>
        <fullName evidence="6">Ezrin/radixin/moesin C-terminal domain-containing protein</fullName>
    </recommendedName>
</protein>
<feature type="compositionally biased region" description="Basic and acidic residues" evidence="1">
    <location>
        <begin position="31"/>
        <end position="54"/>
    </location>
</feature>
<accession>A0A4U1EPI3</accession>
<comment type="caution">
    <text evidence="4">The sequence shown here is derived from an EMBL/GenBank/DDBJ whole genome shotgun (WGS) entry which is preliminary data.</text>
</comment>
<organism evidence="4 5">
    <name type="scientific">Monodon monoceros</name>
    <name type="common">Narwhal</name>
    <name type="synonym">Ceratodon monodon</name>
    <dbReference type="NCBI Taxonomy" id="40151"/>
    <lineage>
        <taxon>Eukaryota</taxon>
        <taxon>Metazoa</taxon>
        <taxon>Chordata</taxon>
        <taxon>Craniata</taxon>
        <taxon>Vertebrata</taxon>
        <taxon>Euteleostomi</taxon>
        <taxon>Mammalia</taxon>
        <taxon>Eutheria</taxon>
        <taxon>Laurasiatheria</taxon>
        <taxon>Artiodactyla</taxon>
        <taxon>Whippomorpha</taxon>
        <taxon>Cetacea</taxon>
        <taxon>Odontoceti</taxon>
        <taxon>Monodontidae</taxon>
        <taxon>Monodon</taxon>
    </lineage>
</organism>
<dbReference type="Pfam" id="PF00769">
    <property type="entry name" value="ERM_C"/>
    <property type="match status" value="1"/>
</dbReference>
<feature type="region of interest" description="Disordered" evidence="1">
    <location>
        <begin position="90"/>
        <end position="184"/>
    </location>
</feature>
<dbReference type="GO" id="GO:0003779">
    <property type="term" value="F:actin binding"/>
    <property type="evidence" value="ECO:0007669"/>
    <property type="project" value="InterPro"/>
</dbReference>
<dbReference type="InterPro" id="IPR011174">
    <property type="entry name" value="ERM"/>
</dbReference>
<dbReference type="InterPro" id="IPR011259">
    <property type="entry name" value="ERM_C_dom"/>
</dbReference>
<dbReference type="SUPFAM" id="SSF48678">
    <property type="entry name" value="Moesin tail domain"/>
    <property type="match status" value="1"/>
</dbReference>
<evidence type="ECO:0000256" key="1">
    <source>
        <dbReference type="SAM" id="MobiDB-lite"/>
    </source>
</evidence>
<dbReference type="PANTHER" id="PTHR23281">
    <property type="entry name" value="MERLIN/MOESIN/EZRIN/RADIXIN"/>
    <property type="match status" value="1"/>
</dbReference>
<feature type="compositionally biased region" description="Basic and acidic residues" evidence="1">
    <location>
        <begin position="109"/>
        <end position="118"/>
    </location>
</feature>
<dbReference type="InterPro" id="IPR000798">
    <property type="entry name" value="Ez/rad/moesin-like"/>
</dbReference>
<name>A0A4U1EPI3_MONMO</name>
<dbReference type="Pfam" id="PF20492">
    <property type="entry name" value="ERM_helical"/>
    <property type="match status" value="1"/>
</dbReference>
<dbReference type="PRINTS" id="PR00661">
    <property type="entry name" value="ERMFAMILY"/>
</dbReference>
<feature type="domain" description="Ezrin/radixin/moesin C-terminal" evidence="2">
    <location>
        <begin position="137"/>
        <end position="212"/>
    </location>
</feature>
<feature type="region of interest" description="Disordered" evidence="1">
    <location>
        <begin position="31"/>
        <end position="61"/>
    </location>
</feature>
<evidence type="ECO:0000313" key="5">
    <source>
        <dbReference type="Proteomes" id="UP000308365"/>
    </source>
</evidence>
<dbReference type="EMBL" id="RWIC01000993">
    <property type="protein sequence ID" value="TKC38425.1"/>
    <property type="molecule type" value="Genomic_DNA"/>
</dbReference>
<evidence type="ECO:0008006" key="6">
    <source>
        <dbReference type="Google" id="ProtNLM"/>
    </source>
</evidence>
<evidence type="ECO:0000313" key="4">
    <source>
        <dbReference type="EMBL" id="TKC38425.1"/>
    </source>
</evidence>
<gene>
    <name evidence="4" type="ORF">EI555_000980</name>
</gene>